<dbReference type="InterPro" id="IPR009057">
    <property type="entry name" value="Homeodomain-like_sf"/>
</dbReference>
<dbReference type="AlphaFoldDB" id="A0A7T1F4C5"/>
<dbReference type="EMBL" id="CP065383">
    <property type="protein sequence ID" value="QPM69430.1"/>
    <property type="molecule type" value="Genomic_DNA"/>
</dbReference>
<evidence type="ECO:0008006" key="3">
    <source>
        <dbReference type="Google" id="ProtNLM"/>
    </source>
</evidence>
<evidence type="ECO:0000313" key="1">
    <source>
        <dbReference type="EMBL" id="QPM69430.1"/>
    </source>
</evidence>
<protein>
    <recommendedName>
        <fullName evidence="3">DUF433 domain-containing protein</fullName>
    </recommendedName>
</protein>
<reference evidence="1 2" key="1">
    <citation type="journal article" date="2021" name="Nat. Commun.">
        <title>Isolation of a member of the candidate phylum Atribacteria reveals a unique cell membrane structure.</title>
        <authorList>
            <person name="Taiki K."/>
            <person name="Nobu M.K."/>
            <person name="Kusada H."/>
            <person name="Meng X.-Y."/>
            <person name="Hosoki N."/>
            <person name="Uematsu K."/>
            <person name="Yoshioka H."/>
            <person name="Kamagata Y."/>
            <person name="Tamaki H."/>
        </authorList>
    </citation>
    <scope>NUCLEOTIDE SEQUENCE [LARGE SCALE GENOMIC DNA]</scope>
    <source>
        <strain evidence="1 2">RT761</strain>
    </source>
</reference>
<dbReference type="PANTHER" id="PTHR34849">
    <property type="entry name" value="SSL5025 PROTEIN"/>
    <property type="match status" value="1"/>
</dbReference>
<dbReference type="InterPro" id="IPR007367">
    <property type="entry name" value="DUF433"/>
</dbReference>
<sequence length="79" mass="9054">MKRHERIEINPEIMFGKPVIKGTRITVELILRKLAGGMSPEEILQDHPHLKLENIFDAQEFAADYLSQEDIIFASGNHL</sequence>
<dbReference type="Pfam" id="PF04255">
    <property type="entry name" value="DUF433"/>
    <property type="match status" value="1"/>
</dbReference>
<gene>
    <name evidence="1" type="ORF">RT761_02663</name>
</gene>
<dbReference type="Proteomes" id="UP000594463">
    <property type="component" value="Chromosome"/>
</dbReference>
<dbReference type="KEGG" id="alam:RT761_02663"/>
<organism evidence="1 2">
    <name type="scientific">Atribacter laminatus</name>
    <dbReference type="NCBI Taxonomy" id="2847778"/>
    <lineage>
        <taxon>Bacteria</taxon>
        <taxon>Pseudomonadati</taxon>
        <taxon>Atribacterota</taxon>
        <taxon>Atribacteria</taxon>
        <taxon>Atribacterales</taxon>
        <taxon>Atribacteraceae</taxon>
        <taxon>Atribacter</taxon>
    </lineage>
</organism>
<dbReference type="RefSeq" id="WP_218111906.1">
    <property type="nucleotide sequence ID" value="NZ_CP065383.1"/>
</dbReference>
<dbReference type="PANTHER" id="PTHR34849:SF3">
    <property type="entry name" value="SSR2962 PROTEIN"/>
    <property type="match status" value="1"/>
</dbReference>
<proteinExistence type="predicted"/>
<accession>A0A7T1F4C5</accession>
<name>A0A7T1F4C5_ATRLM</name>
<evidence type="ECO:0000313" key="2">
    <source>
        <dbReference type="Proteomes" id="UP000594463"/>
    </source>
</evidence>
<dbReference type="Gene3D" id="1.10.10.10">
    <property type="entry name" value="Winged helix-like DNA-binding domain superfamily/Winged helix DNA-binding domain"/>
    <property type="match status" value="1"/>
</dbReference>
<keyword evidence="2" id="KW-1185">Reference proteome</keyword>
<dbReference type="SUPFAM" id="SSF46689">
    <property type="entry name" value="Homeodomain-like"/>
    <property type="match status" value="1"/>
</dbReference>
<dbReference type="InterPro" id="IPR036388">
    <property type="entry name" value="WH-like_DNA-bd_sf"/>
</dbReference>